<dbReference type="OrthoDB" id="10051774at2759"/>
<reference evidence="7" key="1">
    <citation type="thesis" date="2020" institute="ProQuest LLC" country="789 East Eisenhower Parkway, Ann Arbor, MI, USA">
        <title>Comparative Genomics and Chromosome Evolution.</title>
        <authorList>
            <person name="Mudd A.B."/>
        </authorList>
    </citation>
    <scope>NUCLEOTIDE SEQUENCE</scope>
    <source>
        <strain evidence="7">Female2</strain>
        <tissue evidence="7">Blood</tissue>
    </source>
</reference>
<dbReference type="InterPro" id="IPR051503">
    <property type="entry name" value="ComplSys_Reg/VirEntry_Med"/>
</dbReference>
<feature type="disulfide bond" evidence="4">
    <location>
        <begin position="55"/>
        <end position="82"/>
    </location>
</feature>
<comment type="caution">
    <text evidence="7">The sequence shown here is derived from an EMBL/GenBank/DDBJ whole genome shotgun (WGS) entry which is preliminary data.</text>
</comment>
<feature type="signal peptide" evidence="5">
    <location>
        <begin position="1"/>
        <end position="18"/>
    </location>
</feature>
<dbReference type="AlphaFoldDB" id="A0A8T2J2E7"/>
<keyword evidence="2 5" id="KW-0732">Signal</keyword>
<dbReference type="Proteomes" id="UP000812440">
    <property type="component" value="Chromosome 4"/>
</dbReference>
<feature type="domain" description="Sushi" evidence="6">
    <location>
        <begin position="205"/>
        <end position="269"/>
    </location>
</feature>
<dbReference type="PANTHER" id="PTHR45785:SF17">
    <property type="entry name" value="COAGULATION FACTOR XIII B CHAIN"/>
    <property type="match status" value="1"/>
</dbReference>
<feature type="disulfide bond" evidence="4">
    <location>
        <begin position="390"/>
        <end position="433"/>
    </location>
</feature>
<dbReference type="PANTHER" id="PTHR45785">
    <property type="entry name" value="COMPLEMENT FACTOR H-RELATED"/>
    <property type="match status" value="1"/>
</dbReference>
<accession>A0A8T2J2E7</accession>
<evidence type="ECO:0000256" key="5">
    <source>
        <dbReference type="SAM" id="SignalP"/>
    </source>
</evidence>
<dbReference type="Pfam" id="PF00084">
    <property type="entry name" value="Sushi"/>
    <property type="match status" value="7"/>
</dbReference>
<feature type="domain" description="Sushi" evidence="6">
    <location>
        <begin position="388"/>
        <end position="446"/>
    </location>
</feature>
<dbReference type="SUPFAM" id="SSF57535">
    <property type="entry name" value="Complement control module/SCR domain"/>
    <property type="match status" value="8"/>
</dbReference>
<evidence type="ECO:0000256" key="2">
    <source>
        <dbReference type="ARBA" id="ARBA00022729"/>
    </source>
</evidence>
<feature type="chain" id="PRO_5035732233" description="Sushi domain-containing protein" evidence="5">
    <location>
        <begin position="19"/>
        <end position="570"/>
    </location>
</feature>
<sequence>MSLIGCLLICAVTLCCSAQSDSDSCGKPSGEREMELQGTWDKDSFPSGSIVTFLCRPGYSRLGVIKKECKGGQWKYITTGKCAKKPCGHPGDIPFGSFELKEENEFVFGAVVVYQCDTGYQLVSKLNTRTCTATGWSNYAPTCEEITCQPEYVRNGKIRNPKNIYKVGEIADVECEYGYILEIKPEEPRKCTTSGWSLPLNCVSVRCNNPHLENGYLYYNYWFPLRQNQKLHYYCNDNYVPLYKEYERSSYGTSTCTDNGWDPKPKCIASPCGRPPYVQYATVLKEKAQYKSGDTATYVCIEGYALSDEGIPCCIAGEWTNIPKCTSTSCVSPPTISNARLTTTKINYKSGGKANYQCDKGFVFANTNYALCENTLWKQVPECRRENANCGHAPVVQYGDTIQDRKPIHTHGTVITYQCPDYYLLEGNKNIKCIHGKWDEPPVCIEPCTITKKGMAANNLALRWEYKDKLYVKHEEWIEFVCLTGYEDISQSLRIQCNRSVVPYPKCFKKGACIVSPIEMERNNISAIGGTEYESGKTVTFQCIEGFIPEKELTSVCKNKKINYPTCINA</sequence>
<gene>
    <name evidence="7" type="ORF">GDO86_007598</name>
</gene>
<dbReference type="EMBL" id="JAACNH010000007">
    <property type="protein sequence ID" value="KAG8436546.1"/>
    <property type="molecule type" value="Genomic_DNA"/>
</dbReference>
<keyword evidence="8" id="KW-1185">Reference proteome</keyword>
<evidence type="ECO:0000259" key="6">
    <source>
        <dbReference type="PROSITE" id="PS50923"/>
    </source>
</evidence>
<evidence type="ECO:0000256" key="3">
    <source>
        <dbReference type="ARBA" id="ARBA00023157"/>
    </source>
</evidence>
<dbReference type="InterPro" id="IPR035976">
    <property type="entry name" value="Sushi/SCR/CCP_sf"/>
</dbReference>
<dbReference type="InterPro" id="IPR000436">
    <property type="entry name" value="Sushi_SCR_CCP_dom"/>
</dbReference>
<feature type="non-terminal residue" evidence="7">
    <location>
        <position position="1"/>
    </location>
</feature>
<dbReference type="Gene3D" id="2.10.70.10">
    <property type="entry name" value="Complement Module, domain 1"/>
    <property type="match status" value="9"/>
</dbReference>
<feature type="domain" description="Sushi" evidence="6">
    <location>
        <begin position="270"/>
        <end position="327"/>
    </location>
</feature>
<dbReference type="CDD" id="cd00033">
    <property type="entry name" value="CCP"/>
    <property type="match status" value="4"/>
</dbReference>
<feature type="domain" description="Sushi" evidence="6">
    <location>
        <begin position="328"/>
        <end position="385"/>
    </location>
</feature>
<comment type="caution">
    <text evidence="4">Lacks conserved residue(s) required for the propagation of feature annotation.</text>
</comment>
<protein>
    <recommendedName>
        <fullName evidence="6">Sushi domain-containing protein</fullName>
    </recommendedName>
</protein>
<evidence type="ECO:0000256" key="4">
    <source>
        <dbReference type="PROSITE-ProRule" id="PRU00302"/>
    </source>
</evidence>
<evidence type="ECO:0000313" key="8">
    <source>
        <dbReference type="Proteomes" id="UP000812440"/>
    </source>
</evidence>
<organism evidence="7 8">
    <name type="scientific">Hymenochirus boettgeri</name>
    <name type="common">Congo dwarf clawed frog</name>
    <dbReference type="NCBI Taxonomy" id="247094"/>
    <lineage>
        <taxon>Eukaryota</taxon>
        <taxon>Metazoa</taxon>
        <taxon>Chordata</taxon>
        <taxon>Craniata</taxon>
        <taxon>Vertebrata</taxon>
        <taxon>Euteleostomi</taxon>
        <taxon>Amphibia</taxon>
        <taxon>Batrachia</taxon>
        <taxon>Anura</taxon>
        <taxon>Pipoidea</taxon>
        <taxon>Pipidae</taxon>
        <taxon>Pipinae</taxon>
        <taxon>Hymenochirus</taxon>
    </lineage>
</organism>
<evidence type="ECO:0000256" key="1">
    <source>
        <dbReference type="ARBA" id="ARBA00022659"/>
    </source>
</evidence>
<keyword evidence="1 4" id="KW-0768">Sushi</keyword>
<dbReference type="SMART" id="SM00032">
    <property type="entry name" value="CCP"/>
    <property type="match status" value="8"/>
</dbReference>
<proteinExistence type="predicted"/>
<feature type="disulfide bond" evidence="4">
    <location>
        <begin position="116"/>
        <end position="143"/>
    </location>
</feature>
<feature type="domain" description="Sushi" evidence="6">
    <location>
        <begin position="23"/>
        <end position="84"/>
    </location>
</feature>
<dbReference type="PROSITE" id="PS50923">
    <property type="entry name" value="SUSHI"/>
    <property type="match status" value="6"/>
</dbReference>
<feature type="domain" description="Sushi" evidence="6">
    <location>
        <begin position="85"/>
        <end position="145"/>
    </location>
</feature>
<name>A0A8T2J2E7_9PIPI</name>
<evidence type="ECO:0000313" key="7">
    <source>
        <dbReference type="EMBL" id="KAG8436546.1"/>
    </source>
</evidence>
<keyword evidence="3 4" id="KW-1015">Disulfide bond</keyword>